<dbReference type="PANTHER" id="PTHR33608:SF7">
    <property type="entry name" value="DUF58 DOMAIN-CONTAINING PROTEIN"/>
    <property type="match status" value="1"/>
</dbReference>
<organism evidence="2 3">
    <name type="scientific">Dictyoglomus turgidum (strain DSM 6724 / Z-1310)</name>
    <dbReference type="NCBI Taxonomy" id="515635"/>
    <lineage>
        <taxon>Bacteria</taxon>
        <taxon>Pseudomonadati</taxon>
        <taxon>Dictyoglomota</taxon>
        <taxon>Dictyoglomia</taxon>
        <taxon>Dictyoglomales</taxon>
        <taxon>Dictyoglomaceae</taxon>
        <taxon>Dictyoglomus</taxon>
    </lineage>
</organism>
<evidence type="ECO:0000313" key="3">
    <source>
        <dbReference type="Proteomes" id="UP000007719"/>
    </source>
</evidence>
<accession>B8E1N8</accession>
<dbReference type="InParanoid" id="B8E1N8"/>
<dbReference type="OrthoDB" id="9776116at2"/>
<dbReference type="eggNOG" id="COG1721">
    <property type="taxonomic scope" value="Bacteria"/>
</dbReference>
<keyword evidence="3" id="KW-1185">Reference proteome</keyword>
<dbReference type="AlphaFoldDB" id="B8E1N8"/>
<dbReference type="Proteomes" id="UP000007719">
    <property type="component" value="Chromosome"/>
</dbReference>
<dbReference type="Pfam" id="PF01882">
    <property type="entry name" value="DUF58"/>
    <property type="match status" value="1"/>
</dbReference>
<dbReference type="KEGG" id="dtu:Dtur_0234"/>
<evidence type="ECO:0000259" key="1">
    <source>
        <dbReference type="Pfam" id="PF01882"/>
    </source>
</evidence>
<feature type="domain" description="DUF58" evidence="1">
    <location>
        <begin position="46"/>
        <end position="249"/>
    </location>
</feature>
<dbReference type="EnsemblBacteria" id="ACK41563">
    <property type="protein sequence ID" value="ACK41563"/>
    <property type="gene ID" value="Dtur_0234"/>
</dbReference>
<reference evidence="3" key="1">
    <citation type="journal article" date="2016" name="Front. Microbiol.">
        <title>The complete genome sequence of hyperthermophile Dictyoglomus turgidum DSM 6724 reveals a specialized carbohydrate fermentor.</title>
        <authorList>
            <person name="Brumm P.J."/>
            <person name="Gowda K."/>
            <person name="Robb F.T."/>
            <person name="Mead D.A."/>
        </authorList>
    </citation>
    <scope>NUCLEOTIDE SEQUENCE [LARGE SCALE GENOMIC DNA]</scope>
    <source>
        <strain evidence="3">DSM 6724 / Z-1310</strain>
    </source>
</reference>
<dbReference type="SUPFAM" id="SSF53300">
    <property type="entry name" value="vWA-like"/>
    <property type="match status" value="1"/>
</dbReference>
<dbReference type="PANTHER" id="PTHR33608">
    <property type="entry name" value="BLL2464 PROTEIN"/>
    <property type="match status" value="1"/>
</dbReference>
<dbReference type="InterPro" id="IPR036465">
    <property type="entry name" value="vWFA_dom_sf"/>
</dbReference>
<evidence type="ECO:0000313" key="2">
    <source>
        <dbReference type="EMBL" id="ACK41563.1"/>
    </source>
</evidence>
<proteinExistence type="predicted"/>
<dbReference type="HOGENOM" id="CLU_054927_3_1_0"/>
<protein>
    <recommendedName>
        <fullName evidence="1">DUF58 domain-containing protein</fullName>
    </recommendedName>
</protein>
<dbReference type="RefSeq" id="WP_012582648.1">
    <property type="nucleotide sequence ID" value="NC_011661.1"/>
</dbReference>
<dbReference type="Gene3D" id="3.40.50.410">
    <property type="entry name" value="von Willebrand factor, type A domain"/>
    <property type="match status" value="1"/>
</dbReference>
<sequence>MEKEKLDLEFLEKLEKLRLAVKRLRFRSHLGERKSPKMGRGTEFSDYRSYQVGDELRYLDWNIYARFEKFLVKLFEEEEDVEVHILLDASSSMDFGNPTKFFYGKKLALAFSYLSLSSWEKTTFSYFQDKIKEILPLERKKENIYRLLNLLNEIKAEGNTNITETVKKYASSLKRKGILIIISDLLSSEFEEGIIYARYKKMPVYLIHTICEEEISPFFSGNLTLIDSETGEKMDILLDEYMIQKYQKALEKFLNHIESFTMLYNVEYLRSITSIPIEDLILKYLRVGGWIK</sequence>
<name>B8E1N8_DICTD</name>
<dbReference type="EMBL" id="CP001251">
    <property type="protein sequence ID" value="ACK41563.1"/>
    <property type="molecule type" value="Genomic_DNA"/>
</dbReference>
<dbReference type="STRING" id="515635.Dtur_0234"/>
<gene>
    <name evidence="2" type="ordered locus">Dtur_0234</name>
</gene>
<dbReference type="InterPro" id="IPR002881">
    <property type="entry name" value="DUF58"/>
</dbReference>